<name>A0ACB9QNK8_9MYRT</name>
<protein>
    <submittedName>
        <fullName evidence="1">Uncharacterized protein</fullName>
    </submittedName>
</protein>
<keyword evidence="2" id="KW-1185">Reference proteome</keyword>
<evidence type="ECO:0000313" key="2">
    <source>
        <dbReference type="Proteomes" id="UP001057402"/>
    </source>
</evidence>
<gene>
    <name evidence="1" type="ORF">MLD38_023397</name>
</gene>
<accession>A0ACB9QNK8</accession>
<dbReference type="Proteomes" id="UP001057402">
    <property type="component" value="Chromosome 6"/>
</dbReference>
<comment type="caution">
    <text evidence="1">The sequence shown here is derived from an EMBL/GenBank/DDBJ whole genome shotgun (WGS) entry which is preliminary data.</text>
</comment>
<reference evidence="2" key="1">
    <citation type="journal article" date="2023" name="Front. Plant Sci.">
        <title>Chromosomal-level genome assembly of Melastoma candidum provides insights into trichome evolution.</title>
        <authorList>
            <person name="Zhong Y."/>
            <person name="Wu W."/>
            <person name="Sun C."/>
            <person name="Zou P."/>
            <person name="Liu Y."/>
            <person name="Dai S."/>
            <person name="Zhou R."/>
        </authorList>
    </citation>
    <scope>NUCLEOTIDE SEQUENCE [LARGE SCALE GENOMIC DNA]</scope>
</reference>
<proteinExistence type="predicted"/>
<organism evidence="1 2">
    <name type="scientific">Melastoma candidum</name>
    <dbReference type="NCBI Taxonomy" id="119954"/>
    <lineage>
        <taxon>Eukaryota</taxon>
        <taxon>Viridiplantae</taxon>
        <taxon>Streptophyta</taxon>
        <taxon>Embryophyta</taxon>
        <taxon>Tracheophyta</taxon>
        <taxon>Spermatophyta</taxon>
        <taxon>Magnoliopsida</taxon>
        <taxon>eudicotyledons</taxon>
        <taxon>Gunneridae</taxon>
        <taxon>Pentapetalae</taxon>
        <taxon>rosids</taxon>
        <taxon>malvids</taxon>
        <taxon>Myrtales</taxon>
        <taxon>Melastomataceae</taxon>
        <taxon>Melastomatoideae</taxon>
        <taxon>Melastomateae</taxon>
        <taxon>Melastoma</taxon>
    </lineage>
</organism>
<sequence length="203" mass="22618">MNSSSNLLSPSADVSHDFDFDFDFLPVDPLDSSPAISLWELVNPSDADPDSDSDVLSDFDYDFYLDLVPVASVEIPPPGNSAPSIDHYISGEANPHPSLESDVSDSGFVENVAADGDGYEYRHKYDYDVDDEEEEEEDEYDDGLDDELVPRHMRGKLGRERLRKLGMRGCSKMNTSKKSPFLYVKRGCLHGKHCFGIGLKNTL</sequence>
<evidence type="ECO:0000313" key="1">
    <source>
        <dbReference type="EMBL" id="KAI4367689.1"/>
    </source>
</evidence>
<dbReference type="EMBL" id="CM042885">
    <property type="protein sequence ID" value="KAI4367689.1"/>
    <property type="molecule type" value="Genomic_DNA"/>
</dbReference>